<dbReference type="OrthoDB" id="624345at2759"/>
<organism evidence="2 3">
    <name type="scientific">Ignelater luminosus</name>
    <name type="common">Cucubano</name>
    <name type="synonym">Pyrophorus luminosus</name>
    <dbReference type="NCBI Taxonomy" id="2038154"/>
    <lineage>
        <taxon>Eukaryota</taxon>
        <taxon>Metazoa</taxon>
        <taxon>Ecdysozoa</taxon>
        <taxon>Arthropoda</taxon>
        <taxon>Hexapoda</taxon>
        <taxon>Insecta</taxon>
        <taxon>Pterygota</taxon>
        <taxon>Neoptera</taxon>
        <taxon>Endopterygota</taxon>
        <taxon>Coleoptera</taxon>
        <taxon>Polyphaga</taxon>
        <taxon>Elateriformia</taxon>
        <taxon>Elateroidea</taxon>
        <taxon>Elateridae</taxon>
        <taxon>Agrypninae</taxon>
        <taxon>Pyrophorini</taxon>
        <taxon>Ignelater</taxon>
    </lineage>
</organism>
<dbReference type="SMART" id="SM00225">
    <property type="entry name" value="BTB"/>
    <property type="match status" value="1"/>
</dbReference>
<keyword evidence="3" id="KW-1185">Reference proteome</keyword>
<protein>
    <recommendedName>
        <fullName evidence="1">BTB domain-containing protein</fullName>
    </recommendedName>
</protein>
<dbReference type="Pfam" id="PF00651">
    <property type="entry name" value="BTB"/>
    <property type="match status" value="1"/>
</dbReference>
<dbReference type="CDD" id="cd18186">
    <property type="entry name" value="BTB_POZ_ZBTB_KLHL-like"/>
    <property type="match status" value="1"/>
</dbReference>
<reference evidence="2" key="1">
    <citation type="submission" date="2019-08" db="EMBL/GenBank/DDBJ databases">
        <title>The genome of the North American firefly Photinus pyralis.</title>
        <authorList>
            <consortium name="Photinus pyralis genome working group"/>
            <person name="Fallon T.R."/>
            <person name="Sander Lower S.E."/>
            <person name="Weng J.-K."/>
        </authorList>
    </citation>
    <scope>NUCLEOTIDE SEQUENCE</scope>
    <source>
        <strain evidence="2">TRF0915ILg1</strain>
        <tissue evidence="2">Whole body</tissue>
    </source>
</reference>
<comment type="caution">
    <text evidence="2">The sequence shown here is derived from an EMBL/GenBank/DDBJ whole genome shotgun (WGS) entry which is preliminary data.</text>
</comment>
<dbReference type="InterPro" id="IPR011333">
    <property type="entry name" value="SKP1/BTB/POZ_sf"/>
</dbReference>
<gene>
    <name evidence="2" type="ORF">ILUMI_12160</name>
</gene>
<evidence type="ECO:0000313" key="2">
    <source>
        <dbReference type="EMBL" id="KAF2894007.1"/>
    </source>
</evidence>
<feature type="domain" description="BTB" evidence="1">
    <location>
        <begin position="25"/>
        <end position="89"/>
    </location>
</feature>
<dbReference type="SUPFAM" id="SSF54695">
    <property type="entry name" value="POZ domain"/>
    <property type="match status" value="1"/>
</dbReference>
<dbReference type="EMBL" id="VTPC01007442">
    <property type="protein sequence ID" value="KAF2894007.1"/>
    <property type="molecule type" value="Genomic_DNA"/>
</dbReference>
<dbReference type="InterPro" id="IPR000210">
    <property type="entry name" value="BTB/POZ_dom"/>
</dbReference>
<dbReference type="AlphaFoldDB" id="A0A8K0D0T9"/>
<proteinExistence type="predicted"/>
<dbReference type="PANTHER" id="PTHR45774:SF4">
    <property type="entry name" value="AXUNDEAD, ISOFORM F"/>
    <property type="match status" value="1"/>
</dbReference>
<dbReference type="GO" id="GO:0005829">
    <property type="term" value="C:cytosol"/>
    <property type="evidence" value="ECO:0007669"/>
    <property type="project" value="TreeGrafter"/>
</dbReference>
<evidence type="ECO:0000259" key="1">
    <source>
        <dbReference type="PROSITE" id="PS50097"/>
    </source>
</evidence>
<dbReference type="Proteomes" id="UP000801492">
    <property type="component" value="Unassembled WGS sequence"/>
</dbReference>
<accession>A0A8K0D0T9</accession>
<evidence type="ECO:0000313" key="3">
    <source>
        <dbReference type="Proteomes" id="UP000801492"/>
    </source>
</evidence>
<name>A0A8K0D0T9_IGNLU</name>
<dbReference type="PROSITE" id="PS50097">
    <property type="entry name" value="BTB"/>
    <property type="match status" value="1"/>
</dbReference>
<dbReference type="GO" id="GO:0022008">
    <property type="term" value="P:neurogenesis"/>
    <property type="evidence" value="ECO:0007669"/>
    <property type="project" value="TreeGrafter"/>
</dbReference>
<sequence length="419" mass="48325">MSNRNNNKAFKDDKIAHLYKTKDWADCVFLFEEQKISAHKLILTCSSPVFESMFYGSMASAEIQICDIELEDFKQMLEFVYTGNINITSVVNAWSLLYISQKYFLNDLKNICIDYINFNLTLSTLLLSYEYAQLYSLKQLSDRCWKDILLSAKELLLLDYHMQSSTFCSLLDENEINANEKDLIEAAIKWSEDECVFQNIESTKENMSRILIEARIFPRLRFACLGKGSYHYLYQLLANNSQNVSDYVSLINTKTEQRHRMPYHVKFKFRETYKIEQTLSLSERKEFDCIISAAQKIAVYGVAVTPPHQGGFSSAHSDVGISIFDKFGCLLFEMNSDIKITSDYEHPHLINFNRGIMLEALTPYRISVKYLSSNNLCKPNELLCFYLSSVIKTHANSMTICFGDQLYGGVVRGISFYVV</sequence>
<dbReference type="Gene3D" id="3.30.710.10">
    <property type="entry name" value="Potassium Channel Kv1.1, Chain A"/>
    <property type="match status" value="1"/>
</dbReference>
<dbReference type="PANTHER" id="PTHR45774">
    <property type="entry name" value="BTB/POZ DOMAIN-CONTAINING"/>
    <property type="match status" value="1"/>
</dbReference>